<protein>
    <submittedName>
        <fullName evidence="2">Uncharacterized protein</fullName>
    </submittedName>
</protein>
<keyword evidence="1" id="KW-0732">Signal</keyword>
<feature type="signal peptide" evidence="1">
    <location>
        <begin position="1"/>
        <end position="16"/>
    </location>
</feature>
<feature type="non-terminal residue" evidence="2">
    <location>
        <position position="1"/>
    </location>
</feature>
<gene>
    <name evidence="2" type="ORF">AVEN_213990_1</name>
    <name evidence="3" type="ORF">AVEN_219985_1</name>
</gene>
<reference evidence="2 4" key="1">
    <citation type="journal article" date="2019" name="Sci. Rep.">
        <title>Orb-weaving spider Araneus ventricosus genome elucidates the spidroin gene catalogue.</title>
        <authorList>
            <person name="Kono N."/>
            <person name="Nakamura H."/>
            <person name="Ohtoshi R."/>
            <person name="Moran D.A.P."/>
            <person name="Shinohara A."/>
            <person name="Yoshida Y."/>
            <person name="Fujiwara M."/>
            <person name="Mori M."/>
            <person name="Tomita M."/>
            <person name="Arakawa K."/>
        </authorList>
    </citation>
    <scope>NUCLEOTIDE SEQUENCE [LARGE SCALE GENOMIC DNA]</scope>
</reference>
<dbReference type="EMBL" id="BGPR01185707">
    <property type="protein sequence ID" value="GBM76317.1"/>
    <property type="molecule type" value="Genomic_DNA"/>
</dbReference>
<evidence type="ECO:0000313" key="3">
    <source>
        <dbReference type="EMBL" id="GBM76317.1"/>
    </source>
</evidence>
<feature type="chain" id="PRO_5036129117" evidence="1">
    <location>
        <begin position="17"/>
        <end position="108"/>
    </location>
</feature>
<sequence length="108" mass="12214">IALLLICSATFYLVKSSPQIFEGISHMNPESFASSFEMPMKQFENMEDFGNKDNMPGMEQAEDGMERVKEATEQGRKLAEDAINKMKDPGDFAQQYGQFISEDMPTMN</sequence>
<name>A0A4Y2IF06_ARAVE</name>
<evidence type="ECO:0000256" key="1">
    <source>
        <dbReference type="SAM" id="SignalP"/>
    </source>
</evidence>
<accession>A0A4Y2IF06</accession>
<dbReference type="EMBL" id="BGPR01185706">
    <property type="protein sequence ID" value="GBM76313.1"/>
    <property type="molecule type" value="Genomic_DNA"/>
</dbReference>
<dbReference type="Proteomes" id="UP000499080">
    <property type="component" value="Unassembled WGS sequence"/>
</dbReference>
<proteinExistence type="predicted"/>
<organism evidence="2 4">
    <name type="scientific">Araneus ventricosus</name>
    <name type="common">Orbweaver spider</name>
    <name type="synonym">Epeira ventricosa</name>
    <dbReference type="NCBI Taxonomy" id="182803"/>
    <lineage>
        <taxon>Eukaryota</taxon>
        <taxon>Metazoa</taxon>
        <taxon>Ecdysozoa</taxon>
        <taxon>Arthropoda</taxon>
        <taxon>Chelicerata</taxon>
        <taxon>Arachnida</taxon>
        <taxon>Araneae</taxon>
        <taxon>Araneomorphae</taxon>
        <taxon>Entelegynae</taxon>
        <taxon>Araneoidea</taxon>
        <taxon>Araneidae</taxon>
        <taxon>Araneus</taxon>
    </lineage>
</organism>
<evidence type="ECO:0000313" key="2">
    <source>
        <dbReference type="EMBL" id="GBM76313.1"/>
    </source>
</evidence>
<keyword evidence="4" id="KW-1185">Reference proteome</keyword>
<evidence type="ECO:0000313" key="4">
    <source>
        <dbReference type="Proteomes" id="UP000499080"/>
    </source>
</evidence>
<dbReference type="AlphaFoldDB" id="A0A4Y2IF06"/>
<comment type="caution">
    <text evidence="2">The sequence shown here is derived from an EMBL/GenBank/DDBJ whole genome shotgun (WGS) entry which is preliminary data.</text>
</comment>